<dbReference type="OrthoDB" id="6473301at2759"/>
<keyword evidence="3" id="KW-1185">Reference proteome</keyword>
<evidence type="ECO:0000313" key="2">
    <source>
        <dbReference type="EMBL" id="GFY78771.1"/>
    </source>
</evidence>
<sequence length="310" mass="35364">MNTDQTQDMDLANSSSLPSSRTSSPVLTDCDRLQIAQDEIKKFSILLSNVSHTINAIESCVQEDDPELTHLYSRQEYLYERRQAAVSEFSSLPRCTTPGCQIHNCNNNNPTLNFSPVNSPSKKSIEFPELPKINRPKRKESEDGFTSPTYRQTFKKANLEIKNFTVDTSNKFKNLSQNNASDTTGNPQPIATQNMPNTSNNTTAKTTPNTLPPPVFLNIDKNYLEQLKTLTKTIPTLRSKKTGELIRLYTNNFEDYRLLNNTLEKLKFQYFCIKPKQERPIKVVIKGLPRDTETQHIHENLIELGYTVDK</sequence>
<dbReference type="AlphaFoldDB" id="A0A8X7CS12"/>
<protein>
    <submittedName>
        <fullName evidence="2">Uncharacterized protein</fullName>
    </submittedName>
</protein>
<dbReference type="Proteomes" id="UP000886998">
    <property type="component" value="Unassembled WGS sequence"/>
</dbReference>
<feature type="compositionally biased region" description="Polar residues" evidence="1">
    <location>
        <begin position="176"/>
        <end position="209"/>
    </location>
</feature>
<dbReference type="EMBL" id="BMAV01023189">
    <property type="protein sequence ID" value="GFY78771.1"/>
    <property type="molecule type" value="Genomic_DNA"/>
</dbReference>
<feature type="non-terminal residue" evidence="2">
    <location>
        <position position="310"/>
    </location>
</feature>
<evidence type="ECO:0000256" key="1">
    <source>
        <dbReference type="SAM" id="MobiDB-lite"/>
    </source>
</evidence>
<feature type="compositionally biased region" description="Low complexity" evidence="1">
    <location>
        <begin position="14"/>
        <end position="26"/>
    </location>
</feature>
<comment type="caution">
    <text evidence="2">The sequence shown here is derived from an EMBL/GenBank/DDBJ whole genome shotgun (WGS) entry which is preliminary data.</text>
</comment>
<reference evidence="2" key="1">
    <citation type="submission" date="2020-08" db="EMBL/GenBank/DDBJ databases">
        <title>Multicomponent nature underlies the extraordinary mechanical properties of spider dragline silk.</title>
        <authorList>
            <person name="Kono N."/>
            <person name="Nakamura H."/>
            <person name="Mori M."/>
            <person name="Yoshida Y."/>
            <person name="Ohtoshi R."/>
            <person name="Malay A.D."/>
            <person name="Moran D.A.P."/>
            <person name="Tomita M."/>
            <person name="Numata K."/>
            <person name="Arakawa K."/>
        </authorList>
    </citation>
    <scope>NUCLEOTIDE SEQUENCE</scope>
</reference>
<gene>
    <name evidence="2" type="ORF">TNIN_452781</name>
</gene>
<accession>A0A8X7CS12</accession>
<name>A0A8X7CS12_9ARAC</name>
<evidence type="ECO:0000313" key="3">
    <source>
        <dbReference type="Proteomes" id="UP000886998"/>
    </source>
</evidence>
<organism evidence="2 3">
    <name type="scientific">Trichonephila inaurata madagascariensis</name>
    <dbReference type="NCBI Taxonomy" id="2747483"/>
    <lineage>
        <taxon>Eukaryota</taxon>
        <taxon>Metazoa</taxon>
        <taxon>Ecdysozoa</taxon>
        <taxon>Arthropoda</taxon>
        <taxon>Chelicerata</taxon>
        <taxon>Arachnida</taxon>
        <taxon>Araneae</taxon>
        <taxon>Araneomorphae</taxon>
        <taxon>Entelegynae</taxon>
        <taxon>Araneoidea</taxon>
        <taxon>Nephilidae</taxon>
        <taxon>Trichonephila</taxon>
        <taxon>Trichonephila inaurata</taxon>
    </lineage>
</organism>
<feature type="region of interest" description="Disordered" evidence="1">
    <location>
        <begin position="176"/>
        <end position="212"/>
    </location>
</feature>
<feature type="region of interest" description="Disordered" evidence="1">
    <location>
        <begin position="1"/>
        <end position="26"/>
    </location>
</feature>
<proteinExistence type="predicted"/>